<feature type="compositionally biased region" description="Polar residues" evidence="1">
    <location>
        <begin position="552"/>
        <end position="572"/>
    </location>
</feature>
<dbReference type="InterPro" id="IPR052976">
    <property type="entry name" value="Scoloptoxin-like"/>
</dbReference>
<keyword evidence="4" id="KW-1185">Reference proteome</keyword>
<dbReference type="Proteomes" id="UP001381693">
    <property type="component" value="Unassembled WGS sequence"/>
</dbReference>
<gene>
    <name evidence="3" type="ORF">SK128_019856</name>
</gene>
<dbReference type="GO" id="GO:0005576">
    <property type="term" value="C:extracellular region"/>
    <property type="evidence" value="ECO:0007669"/>
    <property type="project" value="InterPro"/>
</dbReference>
<feature type="region of interest" description="Disordered" evidence="1">
    <location>
        <begin position="173"/>
        <end position="195"/>
    </location>
</feature>
<comment type="caution">
    <text evidence="3">The sequence shown here is derived from an EMBL/GenBank/DDBJ whole genome shotgun (WGS) entry which is preliminary data.</text>
</comment>
<dbReference type="Gene3D" id="2.170.140.10">
    <property type="entry name" value="Chitin binding domain"/>
    <property type="match status" value="1"/>
</dbReference>
<proteinExistence type="predicted"/>
<dbReference type="AlphaFoldDB" id="A0AAN8W8F4"/>
<accession>A0AAN8W8F4</accession>
<dbReference type="PROSITE" id="PS50940">
    <property type="entry name" value="CHIT_BIND_II"/>
    <property type="match status" value="1"/>
</dbReference>
<dbReference type="PANTHER" id="PTHR22933">
    <property type="entry name" value="FI18007P1-RELATED"/>
    <property type="match status" value="1"/>
</dbReference>
<sequence length="693" mass="75987">MKGNHCLHIAYPCGLYWQLYLLGGTIANYHYAEPENSLQILPYGRVNSRQETTVFSQSVSKKGTSYGGQGNPSLIGSSRARDETLKAKDELLTPNITGTKLVAGKWKNKTTRTKINRGSTRFSGVVNSERKQNNGEVILGFTGSNGFARKTNNPINRETIPRNRGSIRFSGVIPGSTRRLDSTSRTRSKMITEGSGQKLDNMQITPVPTGSSGIVGAKMSLSRQRIPGRVPNRVITGQKQRFINGQVMPFPKTSIGSTFEGGVQSPVNTHRPPGLSGVREPVKVETKPLRSQMASALADSSKLLTQGGQSLVIGQVTSDSTKYRTNAGREQSVHNGQATLLNRSGRPISEQQKPLGKQVMPANIRGTKKRINKQITLDATGAEVSTDSSGDIIGGQRQENRQIISFTTGPRSVIGERGNGIYQRNIRLNANADPITSLAAAIPRGGIPGREYPILSSIPNTDFTCSGQINGYYADTSPEARCQVYHICQNGNMNSFLCPNGTIYNQQYFVCDWWYNVDCNSASIFFGRNAEIGNANSKSIVNDNIFGIPSASQKSFSSPREVTGNTLSSATKRPSVLYNRGNSDTQKYDYITTRPEERKNVLPSRTFTVRGSIKNRDSSKKNNEGNQNDRRKTPIIERGYTNSGSEYAALNNRNTGGSPDNRNRVGNIKTSYYYAIKEKDSELLVPLEKLIIL</sequence>
<protein>
    <recommendedName>
        <fullName evidence="2">Chitin-binding type-2 domain-containing protein</fullName>
    </recommendedName>
</protein>
<dbReference type="InterPro" id="IPR002557">
    <property type="entry name" value="Chitin-bd_dom"/>
</dbReference>
<feature type="region of interest" description="Disordered" evidence="1">
    <location>
        <begin position="552"/>
        <end position="665"/>
    </location>
</feature>
<evidence type="ECO:0000256" key="1">
    <source>
        <dbReference type="SAM" id="MobiDB-lite"/>
    </source>
</evidence>
<dbReference type="Pfam" id="PF01607">
    <property type="entry name" value="CBM_14"/>
    <property type="match status" value="1"/>
</dbReference>
<organism evidence="3 4">
    <name type="scientific">Halocaridina rubra</name>
    <name type="common">Hawaiian red shrimp</name>
    <dbReference type="NCBI Taxonomy" id="373956"/>
    <lineage>
        <taxon>Eukaryota</taxon>
        <taxon>Metazoa</taxon>
        <taxon>Ecdysozoa</taxon>
        <taxon>Arthropoda</taxon>
        <taxon>Crustacea</taxon>
        <taxon>Multicrustacea</taxon>
        <taxon>Malacostraca</taxon>
        <taxon>Eumalacostraca</taxon>
        <taxon>Eucarida</taxon>
        <taxon>Decapoda</taxon>
        <taxon>Pleocyemata</taxon>
        <taxon>Caridea</taxon>
        <taxon>Atyoidea</taxon>
        <taxon>Atyidae</taxon>
        <taxon>Halocaridina</taxon>
    </lineage>
</organism>
<dbReference type="GO" id="GO:0008061">
    <property type="term" value="F:chitin binding"/>
    <property type="evidence" value="ECO:0007669"/>
    <property type="project" value="InterPro"/>
</dbReference>
<evidence type="ECO:0000313" key="4">
    <source>
        <dbReference type="Proteomes" id="UP001381693"/>
    </source>
</evidence>
<name>A0AAN8W8F4_HALRR</name>
<feature type="compositionally biased region" description="Polar residues" evidence="1">
    <location>
        <begin position="640"/>
        <end position="660"/>
    </location>
</feature>
<feature type="compositionally biased region" description="Basic and acidic residues" evidence="1">
    <location>
        <begin position="614"/>
        <end position="635"/>
    </location>
</feature>
<dbReference type="PANTHER" id="PTHR22933:SF42">
    <property type="entry name" value="FI18455P1-RELATED"/>
    <property type="match status" value="1"/>
</dbReference>
<reference evidence="3 4" key="1">
    <citation type="submission" date="2023-11" db="EMBL/GenBank/DDBJ databases">
        <title>Halocaridina rubra genome assembly.</title>
        <authorList>
            <person name="Smith C."/>
        </authorList>
    </citation>
    <scope>NUCLEOTIDE SEQUENCE [LARGE SCALE GENOMIC DNA]</scope>
    <source>
        <strain evidence="3">EP-1</strain>
        <tissue evidence="3">Whole</tissue>
    </source>
</reference>
<evidence type="ECO:0000313" key="3">
    <source>
        <dbReference type="EMBL" id="KAK6996827.1"/>
    </source>
</evidence>
<feature type="domain" description="Chitin-binding type-2" evidence="2">
    <location>
        <begin position="462"/>
        <end position="521"/>
    </location>
</feature>
<evidence type="ECO:0000259" key="2">
    <source>
        <dbReference type="PROSITE" id="PS50940"/>
    </source>
</evidence>
<dbReference type="SUPFAM" id="SSF57625">
    <property type="entry name" value="Invertebrate chitin-binding proteins"/>
    <property type="match status" value="1"/>
</dbReference>
<dbReference type="EMBL" id="JAXCGZ010024145">
    <property type="protein sequence ID" value="KAK6996827.1"/>
    <property type="molecule type" value="Genomic_DNA"/>
</dbReference>
<dbReference type="SMART" id="SM00494">
    <property type="entry name" value="ChtBD2"/>
    <property type="match status" value="1"/>
</dbReference>
<dbReference type="InterPro" id="IPR036508">
    <property type="entry name" value="Chitin-bd_dom_sf"/>
</dbReference>